<gene>
    <name evidence="2" type="ORF">E1963_06715</name>
</gene>
<dbReference type="RefSeq" id="WP_132276511.1">
    <property type="nucleotide sequence ID" value="NZ_JAOBST010000009.1"/>
</dbReference>
<reference evidence="2 3" key="1">
    <citation type="journal article" date="2016" name="Nat. Microbiol.">
        <title>The Mouse Intestinal Bacterial Collection (miBC) provides host-specific insight into cultured diversity and functional potential of the gut microbiota.</title>
        <authorList>
            <person name="Lagkouvardos I."/>
            <person name="Pukall R."/>
            <person name="Abt B."/>
            <person name="Foesel B.U."/>
            <person name="Meier-Kolthoff J.P."/>
            <person name="Kumar N."/>
            <person name="Bresciani A."/>
            <person name="Martinez I."/>
            <person name="Just S."/>
            <person name="Ziegler C."/>
            <person name="Brugiroux S."/>
            <person name="Garzetti D."/>
            <person name="Wenning M."/>
            <person name="Bui T.P."/>
            <person name="Wang J."/>
            <person name="Hugenholtz F."/>
            <person name="Plugge C.M."/>
            <person name="Peterson D.A."/>
            <person name="Hornef M.W."/>
            <person name="Baines J.F."/>
            <person name="Smidt H."/>
            <person name="Walter J."/>
            <person name="Kristiansen K."/>
            <person name="Nielsen H.B."/>
            <person name="Haller D."/>
            <person name="Overmann J."/>
            <person name="Stecher B."/>
            <person name="Clavel T."/>
        </authorList>
    </citation>
    <scope>NUCLEOTIDE SEQUENCE [LARGE SCALE GENOMIC DNA]</scope>
    <source>
        <strain evidence="2 3">DSM 28560</strain>
    </source>
</reference>
<name>A0A4R4FHS2_9FIRM</name>
<proteinExistence type="predicted"/>
<accession>A0A4R4FHS2</accession>
<keyword evidence="1" id="KW-0472">Membrane</keyword>
<keyword evidence="3" id="KW-1185">Reference proteome</keyword>
<comment type="caution">
    <text evidence="2">The sequence shown here is derived from an EMBL/GenBank/DDBJ whole genome shotgun (WGS) entry which is preliminary data.</text>
</comment>
<dbReference type="Proteomes" id="UP000295710">
    <property type="component" value="Unassembled WGS sequence"/>
</dbReference>
<sequence>MEERELKICTWIHHAATFTGLSAGIWALDRRTRNTRRKQSVLKETALVLYIISQIWAAVKIVASLLSGRERMEDSYDNIHSLCNDKRKERGITWMLTIVSACVKAGTPVMLR</sequence>
<evidence type="ECO:0000256" key="1">
    <source>
        <dbReference type="SAM" id="Phobius"/>
    </source>
</evidence>
<keyword evidence="1" id="KW-1133">Transmembrane helix</keyword>
<dbReference type="EMBL" id="SMMX01000004">
    <property type="protein sequence ID" value="TDA22439.1"/>
    <property type="molecule type" value="Genomic_DNA"/>
</dbReference>
<evidence type="ECO:0000313" key="2">
    <source>
        <dbReference type="EMBL" id="TDA22439.1"/>
    </source>
</evidence>
<dbReference type="AlphaFoldDB" id="A0A4R4FHS2"/>
<feature type="transmembrane region" description="Helical" evidence="1">
    <location>
        <begin position="12"/>
        <end position="28"/>
    </location>
</feature>
<protein>
    <submittedName>
        <fullName evidence="2">Uncharacterized protein</fullName>
    </submittedName>
</protein>
<keyword evidence="1" id="KW-0812">Transmembrane</keyword>
<evidence type="ECO:0000313" key="3">
    <source>
        <dbReference type="Proteomes" id="UP000295710"/>
    </source>
</evidence>
<organism evidence="2 3">
    <name type="scientific">Extibacter muris</name>
    <dbReference type="NCBI Taxonomy" id="1796622"/>
    <lineage>
        <taxon>Bacteria</taxon>
        <taxon>Bacillati</taxon>
        <taxon>Bacillota</taxon>
        <taxon>Clostridia</taxon>
        <taxon>Lachnospirales</taxon>
        <taxon>Lachnospiraceae</taxon>
        <taxon>Extibacter</taxon>
    </lineage>
</organism>